<dbReference type="InterPro" id="IPR048997">
    <property type="entry name" value="Stonustoxin-like_helical"/>
</dbReference>
<evidence type="ECO:0000259" key="5">
    <source>
        <dbReference type="PROSITE" id="PS50853"/>
    </source>
</evidence>
<evidence type="ECO:0000256" key="2">
    <source>
        <dbReference type="ARBA" id="ARBA00022741"/>
    </source>
</evidence>
<feature type="transmembrane region" description="Helical" evidence="4">
    <location>
        <begin position="1075"/>
        <end position="1094"/>
    </location>
</feature>
<dbReference type="PANTHER" id="PTHR31594">
    <property type="entry name" value="AIG1-TYPE G DOMAIN-CONTAINING PROTEIN"/>
    <property type="match status" value="1"/>
</dbReference>
<evidence type="ECO:0000313" key="7">
    <source>
        <dbReference type="EMBL" id="KAL1252225.1"/>
    </source>
</evidence>
<comment type="caution">
    <text evidence="7">The sequence shown here is derived from an EMBL/GenBank/DDBJ whole genome shotgun (WGS) entry which is preliminary data.</text>
</comment>
<reference evidence="7 8" key="1">
    <citation type="submission" date="2023-09" db="EMBL/GenBank/DDBJ databases">
        <authorList>
            <person name="Wang M."/>
        </authorList>
    </citation>
    <scope>NUCLEOTIDE SEQUENCE [LARGE SCALE GENOMIC DNA]</scope>
    <source>
        <strain evidence="7">GT-2023</strain>
        <tissue evidence="7">Liver</tissue>
    </source>
</reference>
<sequence length="1098" mass="123613">MASEPIELAALGRPLFPGMLYDCRKDSFIPGVTLWDKKSLREDLDSRLQLMTDVKFSSSDSLSSKASLLDVNASLKASFLGGLVEVGGSAKYLHNTKSSNQQSRVTMHYSETSRFEQLTMTQLGKITYPQVFDQKTATHVVTAVLYGAQAFMVFDRSFAEDENKEELEGELNIMVKKIPKLSIEGKGAVKMTGEDNKKAENITCIFHGDVRLEQNPTTYMEALEVYKKLPTLLKENPQNAVPIKVWLYPLSLLDTKAAQLKREISACLISKTEDIMERLKKVERTCNDLSRRTELNVFSDIKARLSSFQDSFSIYKMVLQKELARVLPAIRGGGMEEQSLEDTLKIHSSSPFNADLLNQWLDDAKSELYLLNNHRKSLNEINIEDSDGLNAILLDPNIGMRENLSLFKRFSEANKNEKSIRFITSAIPDPSIPGSSIYLYENGKLTDTKFQPVSRPPAPEVKDVLMQSVSLKLQKSPTGETVKYRVEYMQVKADSGAEKQWLVKDTADEDFKLTGLKSEKQYLIRYRIVGKVGVSEASETVSPAPASTLGNLEQLQDLNVVLLGKTRAGKSSTGNTILGRPAFKSKKSSSSVTQDVAVESGSAGIFPVTVYDTPELFDTEMSEDEIQKKYKELLQKCESGPCVFLLVIKADRFTKEERETVEKIEKMLGEERLKKTWILFTRGDELEDKNLTINEFLNGTEKLKKLFEKYGQRYHVFNNKAKGQAGQVQELFIKMLKPHMNSLGEDHETLKQNPLIRKIPQEIEPDTPADSVPSRRIVLLGKSGVGKSAAANTILGQREFISLMRMISVTSECSDAQTTVLGRAVSVVDTPGLFDTQMKPEKLAEEIAKSVYLSSPGPHAFLIVLKVTDRFTQQEQQIPQMIEMMFGQEVLKYSIILFTHGDQLEEESVEKLIEESSKLRHLVQQCGGRYHIFNNKDQNNRQQVNDLLQKIDSMIEQNGGGHYSNQMYEDAQRFRREEEEQRQREEEQRKQQEENQRQEEIVRTMKETEDRVRAEYEAKQREEEERKRRTKKQGGFKQFFSKYEFIFVISAGVLIGGVIGGGIGAYAAGGILTKGALVGAGVGGGVGALVAFLYNTFS</sequence>
<dbReference type="InterPro" id="IPR027417">
    <property type="entry name" value="P-loop_NTPase"/>
</dbReference>
<keyword evidence="4" id="KW-0812">Transmembrane</keyword>
<dbReference type="SUPFAM" id="SSF49265">
    <property type="entry name" value="Fibronectin type III"/>
    <property type="match status" value="1"/>
</dbReference>
<dbReference type="PROSITE" id="PS50853">
    <property type="entry name" value="FN3"/>
    <property type="match status" value="1"/>
</dbReference>
<keyword evidence="4" id="KW-0472">Membrane</keyword>
<gene>
    <name evidence="7" type="ORF">QQF64_020021</name>
</gene>
<dbReference type="PROSITE" id="PS51720">
    <property type="entry name" value="G_AIG1"/>
    <property type="match status" value="2"/>
</dbReference>
<evidence type="ECO:0000259" key="6">
    <source>
        <dbReference type="PROSITE" id="PS51720"/>
    </source>
</evidence>
<keyword evidence="4" id="KW-1133">Transmembrane helix</keyword>
<dbReference type="Pfam" id="PF24674">
    <property type="entry name" value="MACPF_SNTX"/>
    <property type="match status" value="1"/>
</dbReference>
<feature type="transmembrane region" description="Helical" evidence="4">
    <location>
        <begin position="1045"/>
        <end position="1068"/>
    </location>
</feature>
<dbReference type="SUPFAM" id="SSF52540">
    <property type="entry name" value="P-loop containing nucleoside triphosphate hydrolases"/>
    <property type="match status" value="2"/>
</dbReference>
<dbReference type="Pfam" id="PF18078">
    <property type="entry name" value="Thioredoxin_11"/>
    <property type="match status" value="1"/>
</dbReference>
<dbReference type="InterPro" id="IPR052090">
    <property type="entry name" value="Cytolytic_pore-forming_toxin"/>
</dbReference>
<dbReference type="CDD" id="cd01852">
    <property type="entry name" value="AIG1"/>
    <property type="match status" value="1"/>
</dbReference>
<dbReference type="InterPro" id="IPR056072">
    <property type="entry name" value="SNTX_MACPF/CDC-like_dom"/>
</dbReference>
<evidence type="ECO:0000256" key="4">
    <source>
        <dbReference type="SAM" id="Phobius"/>
    </source>
</evidence>
<dbReference type="InterPro" id="IPR036116">
    <property type="entry name" value="FN3_sf"/>
</dbReference>
<dbReference type="PANTHER" id="PTHR31594:SF11">
    <property type="entry name" value="NEOVERRUCOTOXIN SUBUNIT ALPHA-LIKE ISOFORM X1-RELATED"/>
    <property type="match status" value="1"/>
</dbReference>
<dbReference type="EMBL" id="JAYMGO010000022">
    <property type="protein sequence ID" value="KAL1252225.1"/>
    <property type="molecule type" value="Genomic_DNA"/>
</dbReference>
<protein>
    <submittedName>
        <fullName evidence="7">Uncharacterized protein</fullName>
    </submittedName>
</protein>
<accession>A0ABR3LIJ4</accession>
<feature type="domain" description="AIG1-type G" evidence="6">
    <location>
        <begin position="555"/>
        <end position="764"/>
    </location>
</feature>
<evidence type="ECO:0000313" key="8">
    <source>
        <dbReference type="Proteomes" id="UP001558613"/>
    </source>
</evidence>
<proteinExistence type="inferred from homology"/>
<name>A0ABR3LIJ4_9TELE</name>
<dbReference type="Pfam" id="PF21109">
    <property type="entry name" value="Stonustoxin_helical"/>
    <property type="match status" value="1"/>
</dbReference>
<comment type="similarity">
    <text evidence="1">Belongs to the TRAFAC class TrmE-Era-EngA-EngB-Septin-like GTPase superfamily. AIG1/Toc34/Toc159-like paraseptin GTPase family. IAN subfamily.</text>
</comment>
<feature type="compositionally biased region" description="Basic and acidic residues" evidence="3">
    <location>
        <begin position="972"/>
        <end position="1027"/>
    </location>
</feature>
<feature type="region of interest" description="Disordered" evidence="3">
    <location>
        <begin position="972"/>
        <end position="1031"/>
    </location>
</feature>
<evidence type="ECO:0000256" key="1">
    <source>
        <dbReference type="ARBA" id="ARBA00008535"/>
    </source>
</evidence>
<dbReference type="InterPro" id="IPR003961">
    <property type="entry name" value="FN3_dom"/>
</dbReference>
<dbReference type="Gene3D" id="2.60.40.10">
    <property type="entry name" value="Immunoglobulins"/>
    <property type="match status" value="1"/>
</dbReference>
<dbReference type="InterPro" id="IPR040581">
    <property type="entry name" value="Thioredoxin_11"/>
</dbReference>
<feature type="domain" description="Fibronectin type-III" evidence="5">
    <location>
        <begin position="455"/>
        <end position="551"/>
    </location>
</feature>
<organism evidence="7 8">
    <name type="scientific">Cirrhinus molitorella</name>
    <name type="common">mud carp</name>
    <dbReference type="NCBI Taxonomy" id="172907"/>
    <lineage>
        <taxon>Eukaryota</taxon>
        <taxon>Metazoa</taxon>
        <taxon>Chordata</taxon>
        <taxon>Craniata</taxon>
        <taxon>Vertebrata</taxon>
        <taxon>Euteleostomi</taxon>
        <taxon>Actinopterygii</taxon>
        <taxon>Neopterygii</taxon>
        <taxon>Teleostei</taxon>
        <taxon>Ostariophysi</taxon>
        <taxon>Cypriniformes</taxon>
        <taxon>Cyprinidae</taxon>
        <taxon>Labeoninae</taxon>
        <taxon>Labeonini</taxon>
        <taxon>Cirrhinus</taxon>
    </lineage>
</organism>
<dbReference type="Pfam" id="PF04548">
    <property type="entry name" value="AIG1"/>
    <property type="match status" value="2"/>
</dbReference>
<keyword evidence="8" id="KW-1185">Reference proteome</keyword>
<dbReference type="Gene3D" id="3.40.50.300">
    <property type="entry name" value="P-loop containing nucleotide triphosphate hydrolases"/>
    <property type="match status" value="2"/>
</dbReference>
<feature type="domain" description="AIG1-type G" evidence="6">
    <location>
        <begin position="772"/>
        <end position="972"/>
    </location>
</feature>
<keyword evidence="2" id="KW-0547">Nucleotide-binding</keyword>
<evidence type="ECO:0000256" key="3">
    <source>
        <dbReference type="SAM" id="MobiDB-lite"/>
    </source>
</evidence>
<dbReference type="CDD" id="cd00063">
    <property type="entry name" value="FN3"/>
    <property type="match status" value="1"/>
</dbReference>
<dbReference type="Proteomes" id="UP001558613">
    <property type="component" value="Unassembled WGS sequence"/>
</dbReference>
<dbReference type="InterPro" id="IPR006703">
    <property type="entry name" value="G_AIG1"/>
</dbReference>
<dbReference type="InterPro" id="IPR013783">
    <property type="entry name" value="Ig-like_fold"/>
</dbReference>